<evidence type="ECO:0000313" key="4">
    <source>
        <dbReference type="Proteomes" id="UP000275078"/>
    </source>
</evidence>
<keyword evidence="1" id="KW-0175">Coiled coil</keyword>
<feature type="region of interest" description="Disordered" evidence="2">
    <location>
        <begin position="191"/>
        <end position="232"/>
    </location>
</feature>
<evidence type="ECO:0000256" key="1">
    <source>
        <dbReference type="SAM" id="Coils"/>
    </source>
</evidence>
<feature type="region of interest" description="Disordered" evidence="2">
    <location>
        <begin position="585"/>
        <end position="605"/>
    </location>
</feature>
<proteinExistence type="predicted"/>
<evidence type="ECO:0000256" key="2">
    <source>
        <dbReference type="SAM" id="MobiDB-lite"/>
    </source>
</evidence>
<organism evidence="3 4">
    <name type="scientific">Ascobolus immersus RN42</name>
    <dbReference type="NCBI Taxonomy" id="1160509"/>
    <lineage>
        <taxon>Eukaryota</taxon>
        <taxon>Fungi</taxon>
        <taxon>Dikarya</taxon>
        <taxon>Ascomycota</taxon>
        <taxon>Pezizomycotina</taxon>
        <taxon>Pezizomycetes</taxon>
        <taxon>Pezizales</taxon>
        <taxon>Ascobolaceae</taxon>
        <taxon>Ascobolus</taxon>
    </lineage>
</organism>
<keyword evidence="4" id="KW-1185">Reference proteome</keyword>
<dbReference type="AlphaFoldDB" id="A0A3N4HYB7"/>
<gene>
    <name evidence="3" type="ORF">BJ508DRAFT_310084</name>
</gene>
<feature type="coiled-coil region" evidence="1">
    <location>
        <begin position="138"/>
        <end position="172"/>
    </location>
</feature>
<name>A0A3N4HYB7_ASCIM</name>
<feature type="compositionally biased region" description="Basic and acidic residues" evidence="2">
    <location>
        <begin position="191"/>
        <end position="207"/>
    </location>
</feature>
<feature type="compositionally biased region" description="Basic and acidic residues" evidence="2">
    <location>
        <begin position="585"/>
        <end position="598"/>
    </location>
</feature>
<dbReference type="Proteomes" id="UP000275078">
    <property type="component" value="Unassembled WGS sequence"/>
</dbReference>
<protein>
    <submittedName>
        <fullName evidence="3">Uncharacterized protein</fullName>
    </submittedName>
</protein>
<reference evidence="3 4" key="1">
    <citation type="journal article" date="2018" name="Nat. Ecol. Evol.">
        <title>Pezizomycetes genomes reveal the molecular basis of ectomycorrhizal truffle lifestyle.</title>
        <authorList>
            <person name="Murat C."/>
            <person name="Payen T."/>
            <person name="Noel B."/>
            <person name="Kuo A."/>
            <person name="Morin E."/>
            <person name="Chen J."/>
            <person name="Kohler A."/>
            <person name="Krizsan K."/>
            <person name="Balestrini R."/>
            <person name="Da Silva C."/>
            <person name="Montanini B."/>
            <person name="Hainaut M."/>
            <person name="Levati E."/>
            <person name="Barry K.W."/>
            <person name="Belfiori B."/>
            <person name="Cichocki N."/>
            <person name="Clum A."/>
            <person name="Dockter R.B."/>
            <person name="Fauchery L."/>
            <person name="Guy J."/>
            <person name="Iotti M."/>
            <person name="Le Tacon F."/>
            <person name="Lindquist E.A."/>
            <person name="Lipzen A."/>
            <person name="Malagnac F."/>
            <person name="Mello A."/>
            <person name="Molinier V."/>
            <person name="Miyauchi S."/>
            <person name="Poulain J."/>
            <person name="Riccioni C."/>
            <person name="Rubini A."/>
            <person name="Sitrit Y."/>
            <person name="Splivallo R."/>
            <person name="Traeger S."/>
            <person name="Wang M."/>
            <person name="Zifcakova L."/>
            <person name="Wipf D."/>
            <person name="Zambonelli A."/>
            <person name="Paolocci F."/>
            <person name="Nowrousian M."/>
            <person name="Ottonello S."/>
            <person name="Baldrian P."/>
            <person name="Spatafora J.W."/>
            <person name="Henrissat B."/>
            <person name="Nagy L.G."/>
            <person name="Aury J.M."/>
            <person name="Wincker P."/>
            <person name="Grigoriev I.V."/>
            <person name="Bonfante P."/>
            <person name="Martin F.M."/>
        </authorList>
    </citation>
    <scope>NUCLEOTIDE SEQUENCE [LARGE SCALE GENOMIC DNA]</scope>
    <source>
        <strain evidence="3 4">RN42</strain>
    </source>
</reference>
<sequence>MEGVFQRLVSRVDSDSECPEDEFKAYSYCHIIPLLAKNEKFLALFKEGVNRIPIMLANYYIRQELDLLQESLVTDSYSKEEVQFYLNATSSSKQHLPTIRAHLLGPESGSRKSPWGCKSGLCCRSNAPHMVELRTRIAGVYEANRKRAKAEMEALETEIMKLQKQKEERLRKRMCHCALTLSQFEPFLRHLRNEKDERPPKKLREGDSNEFNDELYNGYNSEDSDSEDQELDDTALDLEDGIPESRTCWVTRAGELVLSVQEEYSSTSSSSYFCDSSSWTEYKALGLQCDASDFETKDTPGKLFGDLLFHLFGLVRRDREVLQYLRGSVSEPDKACKTCSEIPSVQRMMSLINEAFEDGTICNDEHFQRPLDFLEEKEAREIRNRCYDYLFFDLRHEDPGENRPLFEQSFTNNTLQNYEKKHRDGGSKYPTPADTLADIEVWIAKAGGFLAEELKTVSTSGVVISPHEEFWDDSEFYNWTTTTSLPIALRGTCLKMLWDHREAPHTLFLKEFAKFLFAPHPSKEGSVPADRQIGFKCEFDGTITKDKYEEIGVLARKWSVLINENLEYCKTLKLQHQKIIHRIDNLTDEPQKGGNDRPNKKRKRI</sequence>
<dbReference type="EMBL" id="ML119725">
    <property type="protein sequence ID" value="RPA77498.1"/>
    <property type="molecule type" value="Genomic_DNA"/>
</dbReference>
<evidence type="ECO:0000313" key="3">
    <source>
        <dbReference type="EMBL" id="RPA77498.1"/>
    </source>
</evidence>
<accession>A0A3N4HYB7</accession>
<feature type="compositionally biased region" description="Acidic residues" evidence="2">
    <location>
        <begin position="222"/>
        <end position="232"/>
    </location>
</feature>